<dbReference type="GeneID" id="90979586"/>
<dbReference type="RefSeq" id="XP_066009914.1">
    <property type="nucleotide sequence ID" value="XM_066150727.1"/>
</dbReference>
<organism evidence="2 3">
    <name type="scientific">Colletotrichum fructicola (strain Nara gc5)</name>
    <name type="common">Anthracnose fungus</name>
    <name type="synonym">Colletotrichum gloeosporioides (strain Nara gc5)</name>
    <dbReference type="NCBI Taxonomy" id="1213859"/>
    <lineage>
        <taxon>Eukaryota</taxon>
        <taxon>Fungi</taxon>
        <taxon>Dikarya</taxon>
        <taxon>Ascomycota</taxon>
        <taxon>Pezizomycotina</taxon>
        <taxon>Sordariomycetes</taxon>
        <taxon>Hypocreomycetidae</taxon>
        <taxon>Glomerellales</taxon>
        <taxon>Glomerellaceae</taxon>
        <taxon>Colletotrichum</taxon>
        <taxon>Colletotrichum gloeosporioides species complex</taxon>
    </lineage>
</organism>
<sequence>MGQTFLRTSKDSVTPIFVHLIASLAQGPLWGITASRKGEAERDRSIAQSQAVQLHQSRTGRRGGAWLTRPDCILSASREPPEISNKLAKAVSVKTRREPSVGLSCLARGFSHSSLRYLDA</sequence>
<evidence type="ECO:0000313" key="2">
    <source>
        <dbReference type="EMBL" id="KAF4492447.1"/>
    </source>
</evidence>
<gene>
    <name evidence="2" type="ORF">CGGC5_v000858</name>
</gene>
<dbReference type="OrthoDB" id="10422060at2759"/>
<feature type="region of interest" description="Disordered" evidence="1">
    <location>
        <begin position="41"/>
        <end position="63"/>
    </location>
</feature>
<reference evidence="2 3" key="1">
    <citation type="submission" date="2012-08" db="EMBL/GenBank/DDBJ databases">
        <authorList>
            <person name="Gan P.H.P."/>
            <person name="Ikeda K."/>
            <person name="Irieda H."/>
            <person name="Narusaka M."/>
            <person name="O'Connell R.J."/>
            <person name="Narusaka Y."/>
            <person name="Takano Y."/>
            <person name="Kubo Y."/>
            <person name="Shirasu K."/>
        </authorList>
    </citation>
    <scope>NUCLEOTIDE SEQUENCE [LARGE SCALE GENOMIC DNA]</scope>
    <source>
        <strain evidence="2 3">Nara gc5</strain>
    </source>
</reference>
<dbReference type="InParanoid" id="A0A7J6JQY6"/>
<dbReference type="Proteomes" id="UP000011096">
    <property type="component" value="Unassembled WGS sequence"/>
</dbReference>
<keyword evidence="3" id="KW-1185">Reference proteome</keyword>
<reference evidence="2 3" key="2">
    <citation type="submission" date="2020-04" db="EMBL/GenBank/DDBJ databases">
        <title>Genome sequencing and assembly of multiple isolates from the Colletotrichum gloeosporioides species complex.</title>
        <authorList>
            <person name="Gan P."/>
            <person name="Shirasu K."/>
        </authorList>
    </citation>
    <scope>NUCLEOTIDE SEQUENCE [LARGE SCALE GENOMIC DNA]</scope>
    <source>
        <strain evidence="2 3">Nara gc5</strain>
    </source>
</reference>
<proteinExistence type="predicted"/>
<comment type="caution">
    <text evidence="2">The sequence shown here is derived from an EMBL/GenBank/DDBJ whole genome shotgun (WGS) entry which is preliminary data.</text>
</comment>
<dbReference type="EMBL" id="ANPB02000001">
    <property type="protein sequence ID" value="KAF4492447.1"/>
    <property type="molecule type" value="Genomic_DNA"/>
</dbReference>
<accession>A0A7J6JQY6</accession>
<evidence type="ECO:0000313" key="3">
    <source>
        <dbReference type="Proteomes" id="UP000011096"/>
    </source>
</evidence>
<name>A0A7J6JQY6_COLFN</name>
<dbReference type="AlphaFoldDB" id="A0A7J6JQY6"/>
<evidence type="ECO:0000256" key="1">
    <source>
        <dbReference type="SAM" id="MobiDB-lite"/>
    </source>
</evidence>
<protein>
    <submittedName>
        <fullName evidence="2">Uncharacterized protein</fullName>
    </submittedName>
</protein>
<feature type="compositionally biased region" description="Polar residues" evidence="1">
    <location>
        <begin position="46"/>
        <end position="57"/>
    </location>
</feature>